<evidence type="ECO:0000313" key="2">
    <source>
        <dbReference type="Proteomes" id="UP000001312"/>
    </source>
</evidence>
<organism evidence="1 2">
    <name type="scientific">Sclerotinia sclerotiorum (strain ATCC 18683 / 1980 / Ss-1)</name>
    <name type="common">White mold</name>
    <name type="synonym">Whetzelinia sclerotiorum</name>
    <dbReference type="NCBI Taxonomy" id="665079"/>
    <lineage>
        <taxon>Eukaryota</taxon>
        <taxon>Fungi</taxon>
        <taxon>Dikarya</taxon>
        <taxon>Ascomycota</taxon>
        <taxon>Pezizomycotina</taxon>
        <taxon>Leotiomycetes</taxon>
        <taxon>Helotiales</taxon>
        <taxon>Sclerotiniaceae</taxon>
        <taxon>Sclerotinia</taxon>
    </lineage>
</organism>
<accession>A7E9J7</accession>
<name>A7E9J7_SCLS1</name>
<dbReference type="AlphaFoldDB" id="A7E9J7"/>
<reference evidence="2" key="1">
    <citation type="journal article" date="2011" name="PLoS Genet.">
        <title>Genomic analysis of the necrotrophic fungal pathogens Sclerotinia sclerotiorum and Botrytis cinerea.</title>
        <authorList>
            <person name="Amselem J."/>
            <person name="Cuomo C.A."/>
            <person name="van Kan J.A."/>
            <person name="Viaud M."/>
            <person name="Benito E.P."/>
            <person name="Couloux A."/>
            <person name="Coutinho P.M."/>
            <person name="de Vries R.P."/>
            <person name="Dyer P.S."/>
            <person name="Fillinger S."/>
            <person name="Fournier E."/>
            <person name="Gout L."/>
            <person name="Hahn M."/>
            <person name="Kohn L."/>
            <person name="Lapalu N."/>
            <person name="Plummer K.M."/>
            <person name="Pradier J.M."/>
            <person name="Quevillon E."/>
            <person name="Sharon A."/>
            <person name="Simon A."/>
            <person name="ten Have A."/>
            <person name="Tudzynski B."/>
            <person name="Tudzynski P."/>
            <person name="Wincker P."/>
            <person name="Andrew M."/>
            <person name="Anthouard V."/>
            <person name="Beever R.E."/>
            <person name="Beffa R."/>
            <person name="Benoit I."/>
            <person name="Bouzid O."/>
            <person name="Brault B."/>
            <person name="Chen Z."/>
            <person name="Choquer M."/>
            <person name="Collemare J."/>
            <person name="Cotton P."/>
            <person name="Danchin E.G."/>
            <person name="Da Silva C."/>
            <person name="Gautier A."/>
            <person name="Giraud C."/>
            <person name="Giraud T."/>
            <person name="Gonzalez C."/>
            <person name="Grossetete S."/>
            <person name="Guldener U."/>
            <person name="Henrissat B."/>
            <person name="Howlett B.J."/>
            <person name="Kodira C."/>
            <person name="Kretschmer M."/>
            <person name="Lappartient A."/>
            <person name="Leroch M."/>
            <person name="Levis C."/>
            <person name="Mauceli E."/>
            <person name="Neuveglise C."/>
            <person name="Oeser B."/>
            <person name="Pearson M."/>
            <person name="Poulain J."/>
            <person name="Poussereau N."/>
            <person name="Quesneville H."/>
            <person name="Rascle C."/>
            <person name="Schumacher J."/>
            <person name="Segurens B."/>
            <person name="Sexton A."/>
            <person name="Silva E."/>
            <person name="Sirven C."/>
            <person name="Soanes D.M."/>
            <person name="Talbot N.J."/>
            <person name="Templeton M."/>
            <person name="Yandava C."/>
            <person name="Yarden O."/>
            <person name="Zeng Q."/>
            <person name="Rollins J.A."/>
            <person name="Lebrun M.H."/>
            <person name="Dickman M."/>
        </authorList>
    </citation>
    <scope>NUCLEOTIDE SEQUENCE [LARGE SCALE GENOMIC DNA]</scope>
    <source>
        <strain evidence="2">ATCC 18683 / 1980 / Ss-1</strain>
    </source>
</reference>
<keyword evidence="2" id="KW-1185">Reference proteome</keyword>
<dbReference type="HOGENOM" id="CLU_3359971_0_0_1"/>
<dbReference type="InParanoid" id="A7E9J7"/>
<dbReference type="GeneID" id="5493594"/>
<dbReference type="RefSeq" id="XP_001597781.1">
    <property type="nucleotide sequence ID" value="XM_001597731.1"/>
</dbReference>
<sequence length="36" mass="4306">MPQQLWKLLSENHSLYTQAALSLFQHKNRHLVKPFT</sequence>
<dbReference type="Proteomes" id="UP000001312">
    <property type="component" value="Unassembled WGS sequence"/>
</dbReference>
<dbReference type="KEGG" id="ssl:SS1G_01977"/>
<evidence type="ECO:0000313" key="1">
    <source>
        <dbReference type="EMBL" id="EDN97049.1"/>
    </source>
</evidence>
<proteinExistence type="predicted"/>
<dbReference type="EMBL" id="CH476622">
    <property type="protein sequence ID" value="EDN97049.1"/>
    <property type="molecule type" value="Genomic_DNA"/>
</dbReference>
<gene>
    <name evidence="1" type="ORF">SS1G_01977</name>
</gene>
<protein>
    <submittedName>
        <fullName evidence="1">Uncharacterized protein</fullName>
    </submittedName>
</protein>